<name>A0A106QD01_9BURK</name>
<accession>A0A106QD01</accession>
<comment type="caution">
    <text evidence="1">The sequence shown here is derived from an EMBL/GenBank/DDBJ whole genome shotgun (WGS) entry which is preliminary data.</text>
</comment>
<evidence type="ECO:0000313" key="1">
    <source>
        <dbReference type="EMBL" id="KWA84185.1"/>
    </source>
</evidence>
<organism evidence="1 2">
    <name type="scientific">Burkholderia ubonensis</name>
    <dbReference type="NCBI Taxonomy" id="101571"/>
    <lineage>
        <taxon>Bacteria</taxon>
        <taxon>Pseudomonadati</taxon>
        <taxon>Pseudomonadota</taxon>
        <taxon>Betaproteobacteria</taxon>
        <taxon>Burkholderiales</taxon>
        <taxon>Burkholderiaceae</taxon>
        <taxon>Burkholderia</taxon>
        <taxon>Burkholderia cepacia complex</taxon>
    </lineage>
</organism>
<protein>
    <submittedName>
        <fullName evidence="1">Uncharacterized protein</fullName>
    </submittedName>
</protein>
<reference evidence="1 2" key="1">
    <citation type="submission" date="2015-11" db="EMBL/GenBank/DDBJ databases">
        <title>Expanding the genomic diversity of Burkholderia species for the development of highly accurate diagnostics.</title>
        <authorList>
            <person name="Sahl J."/>
            <person name="Keim P."/>
            <person name="Wagner D."/>
        </authorList>
    </citation>
    <scope>NUCLEOTIDE SEQUENCE [LARGE SCALE GENOMIC DNA]</scope>
    <source>
        <strain evidence="1 2">MSMB2087WGS</strain>
    </source>
</reference>
<gene>
    <name evidence="1" type="ORF">WL29_22760</name>
</gene>
<dbReference type="EMBL" id="LPHD01000049">
    <property type="protein sequence ID" value="KWA84185.1"/>
    <property type="molecule type" value="Genomic_DNA"/>
</dbReference>
<proteinExistence type="predicted"/>
<dbReference type="Proteomes" id="UP000060630">
    <property type="component" value="Unassembled WGS sequence"/>
</dbReference>
<dbReference type="AlphaFoldDB" id="A0A106QD01"/>
<sequence length="152" mass="17411">MEQLFGSDDAIGMRVCIAGRTESMTMAEFREFKAQNQDFDENGEYLVEMPDGSSSVICTNYAQHIKTTLKPRNVEIVGFFCSDNQDCMFTRMDLAEGHDFALVDGRYLVDPWLRLVCGYDKYPLVYDLQDEKEAQDAALMYGARDRWVRVAS</sequence>
<evidence type="ECO:0000313" key="2">
    <source>
        <dbReference type="Proteomes" id="UP000060630"/>
    </source>
</evidence>